<dbReference type="Proteomes" id="UP000290287">
    <property type="component" value="Unassembled WGS sequence"/>
</dbReference>
<organism evidence="5 6">
    <name type="scientific">Veronia nyctiphanis</name>
    <dbReference type="NCBI Taxonomy" id="1278244"/>
    <lineage>
        <taxon>Bacteria</taxon>
        <taxon>Pseudomonadati</taxon>
        <taxon>Pseudomonadota</taxon>
        <taxon>Gammaproteobacteria</taxon>
        <taxon>Vibrionales</taxon>
        <taxon>Vibrionaceae</taxon>
        <taxon>Veronia</taxon>
    </lineage>
</organism>
<evidence type="ECO:0000256" key="2">
    <source>
        <dbReference type="ARBA" id="ARBA00022631"/>
    </source>
</evidence>
<dbReference type="InterPro" id="IPR047233">
    <property type="entry name" value="UAH_cupin"/>
</dbReference>
<comment type="subunit">
    <text evidence="1">Homodimer.</text>
</comment>
<comment type="catalytic activity">
    <reaction evidence="4">
        <text>(S)-ureidoglycolate = urea + glyoxylate</text>
        <dbReference type="Rhea" id="RHEA:11304"/>
        <dbReference type="ChEBI" id="CHEBI:16199"/>
        <dbReference type="ChEBI" id="CHEBI:36655"/>
        <dbReference type="ChEBI" id="CHEBI:57296"/>
        <dbReference type="EC" id="4.3.2.3"/>
    </reaction>
</comment>
<dbReference type="InterPro" id="IPR011051">
    <property type="entry name" value="RmlC_Cupin_sf"/>
</dbReference>
<dbReference type="InterPro" id="IPR024060">
    <property type="entry name" value="Ureidoglycolate_lyase_dom_sf"/>
</dbReference>
<dbReference type="InterPro" id="IPR007247">
    <property type="entry name" value="Ureidogly_lyase"/>
</dbReference>
<dbReference type="NCBIfam" id="NF002949">
    <property type="entry name" value="PRK03606.1-2"/>
    <property type="match status" value="1"/>
</dbReference>
<dbReference type="GO" id="GO:0004848">
    <property type="term" value="F:ureidoglycolate hydrolase activity"/>
    <property type="evidence" value="ECO:0007669"/>
    <property type="project" value="InterPro"/>
</dbReference>
<evidence type="ECO:0000313" key="6">
    <source>
        <dbReference type="Proteomes" id="UP000290287"/>
    </source>
</evidence>
<keyword evidence="2" id="KW-0659">Purine metabolism</keyword>
<dbReference type="Pfam" id="PF04115">
    <property type="entry name" value="Ureidogly_lyase"/>
    <property type="match status" value="1"/>
</dbReference>
<dbReference type="NCBIfam" id="NF009932">
    <property type="entry name" value="PRK13395.1"/>
    <property type="match status" value="1"/>
</dbReference>
<dbReference type="AlphaFoldDB" id="A0A4Q0YPD8"/>
<dbReference type="RefSeq" id="WP_129123083.1">
    <property type="nucleotide sequence ID" value="NZ_PEIB01000021.1"/>
</dbReference>
<keyword evidence="6" id="KW-1185">Reference proteome</keyword>
<keyword evidence="3 5" id="KW-0456">Lyase</keyword>
<sequence length="170" mass="19318">MSEQKHALNIQPLTKEAFAPFGDVIEIEGRDYFEINSGFARRYHKLATTDVDEKGEVIISIFTANPYDYPLEVQLMERHPKGSQAFMPLQKTPFLVVVAPAGEEPSISNICAFRTNGKQGINYRQGVWHHPALVLNDNEQFLVVDRSGEGENCDEFEFQNKEPMILSPQF</sequence>
<reference evidence="5 6" key="1">
    <citation type="submission" date="2017-10" db="EMBL/GenBank/DDBJ databases">
        <title>Nyctiphanis sp. nov., isolated from the stomach of the euphausiid Nyctiphanes simplex (Hansen, 1911) in the Gulf of California.</title>
        <authorList>
            <person name="Gomez-Gil B."/>
            <person name="Aguilar-Mendez M."/>
            <person name="Lopez-Cortes A."/>
            <person name="Gomez-Gutierrez J."/>
            <person name="Roque A."/>
            <person name="Lang E."/>
            <person name="Gonzalez-Castillo A."/>
        </authorList>
    </citation>
    <scope>NUCLEOTIDE SEQUENCE [LARGE SCALE GENOMIC DNA]</scope>
    <source>
        <strain evidence="5 6">CAIM 600</strain>
    </source>
</reference>
<evidence type="ECO:0000256" key="1">
    <source>
        <dbReference type="ARBA" id="ARBA00011738"/>
    </source>
</evidence>
<dbReference type="GO" id="GO:0050385">
    <property type="term" value="F:ureidoglycolate lyase activity"/>
    <property type="evidence" value="ECO:0007669"/>
    <property type="project" value="UniProtKB-EC"/>
</dbReference>
<dbReference type="GO" id="GO:0006144">
    <property type="term" value="P:purine nucleobase metabolic process"/>
    <property type="evidence" value="ECO:0007669"/>
    <property type="project" value="UniProtKB-KW"/>
</dbReference>
<dbReference type="SUPFAM" id="SSF51182">
    <property type="entry name" value="RmlC-like cupins"/>
    <property type="match status" value="1"/>
</dbReference>
<accession>A0A4Q0YPD8</accession>
<proteinExistence type="predicted"/>
<dbReference type="EMBL" id="PEIB01000021">
    <property type="protein sequence ID" value="RXJ72403.1"/>
    <property type="molecule type" value="Genomic_DNA"/>
</dbReference>
<dbReference type="OrthoDB" id="9804602at2"/>
<evidence type="ECO:0000256" key="3">
    <source>
        <dbReference type="ARBA" id="ARBA00023239"/>
    </source>
</evidence>
<dbReference type="PANTHER" id="PTHR21221">
    <property type="entry name" value="UREIDOGLYCOLATE HYDROLASE"/>
    <property type="match status" value="1"/>
</dbReference>
<gene>
    <name evidence="5" type="ORF">CS022_15765</name>
</gene>
<dbReference type="GO" id="GO:0000256">
    <property type="term" value="P:allantoin catabolic process"/>
    <property type="evidence" value="ECO:0007669"/>
    <property type="project" value="InterPro"/>
</dbReference>
<evidence type="ECO:0000256" key="4">
    <source>
        <dbReference type="ARBA" id="ARBA00047684"/>
    </source>
</evidence>
<comment type="caution">
    <text evidence="5">The sequence shown here is derived from an EMBL/GenBank/DDBJ whole genome shotgun (WGS) entry which is preliminary data.</text>
</comment>
<evidence type="ECO:0000313" key="5">
    <source>
        <dbReference type="EMBL" id="RXJ72403.1"/>
    </source>
</evidence>
<dbReference type="PANTHER" id="PTHR21221:SF1">
    <property type="entry name" value="UREIDOGLYCOLATE LYASE"/>
    <property type="match status" value="1"/>
</dbReference>
<dbReference type="Gene3D" id="2.60.120.480">
    <property type="entry name" value="Ureidoglycolate hydrolase"/>
    <property type="match status" value="1"/>
</dbReference>
<name>A0A4Q0YPD8_9GAMM</name>
<protein>
    <submittedName>
        <fullName evidence="5">Ureidoglycolate lyase</fullName>
    </submittedName>
</protein>
<dbReference type="PIRSF" id="PIRSF017306">
    <property type="entry name" value="Ureidogly_hydro"/>
    <property type="match status" value="1"/>
</dbReference>
<dbReference type="CDD" id="cd20298">
    <property type="entry name" value="cupin_UAH"/>
    <property type="match status" value="1"/>
</dbReference>